<dbReference type="InterPro" id="IPR021109">
    <property type="entry name" value="Peptidase_aspartic_dom_sf"/>
</dbReference>
<dbReference type="Gene3D" id="2.40.70.10">
    <property type="entry name" value="Acid Proteases"/>
    <property type="match status" value="1"/>
</dbReference>
<dbReference type="AlphaFoldDB" id="A0AB40AY32"/>
<sequence length="245" mass="27766">MPKYAKFMKDLIATKRKLEDLDTITHSGNCLAVLQKKLPKKLTDPGSFIIPCMLGEGMQENALADYGASINGMPYTLFLKLRLDDLKPMRMTLQLADHFVRKPRGVVEDVLVKIDKLIIPVDFVILDVDADVEVPFILRQPFLNTARALIDVKGGKMTLRVGDEKVVFTFLEAMIQNLNHDDPLYFIDATDMVIYDRVQEILALNPLEEYLAALDDEEDGMKNLLQPQGNMSILWGPIHQIVPKR</sequence>
<proteinExistence type="predicted"/>
<reference evidence="2" key="1">
    <citation type="submission" date="2025-08" db="UniProtKB">
        <authorList>
            <consortium name="RefSeq"/>
        </authorList>
    </citation>
    <scope>IDENTIFICATION</scope>
</reference>
<dbReference type="PANTHER" id="PTHR33067">
    <property type="entry name" value="RNA-DIRECTED DNA POLYMERASE-RELATED"/>
    <property type="match status" value="1"/>
</dbReference>
<dbReference type="Proteomes" id="UP001515500">
    <property type="component" value="Unplaced"/>
</dbReference>
<gene>
    <name evidence="2" type="primary">LOC120256148</name>
</gene>
<protein>
    <submittedName>
        <fullName evidence="2">Uncharacterized protein LOC120256148</fullName>
    </submittedName>
</protein>
<organism evidence="1 2">
    <name type="scientific">Dioscorea cayennensis subsp. rotundata</name>
    <name type="common">White Guinea yam</name>
    <name type="synonym">Dioscorea rotundata</name>
    <dbReference type="NCBI Taxonomy" id="55577"/>
    <lineage>
        <taxon>Eukaryota</taxon>
        <taxon>Viridiplantae</taxon>
        <taxon>Streptophyta</taxon>
        <taxon>Embryophyta</taxon>
        <taxon>Tracheophyta</taxon>
        <taxon>Spermatophyta</taxon>
        <taxon>Magnoliopsida</taxon>
        <taxon>Liliopsida</taxon>
        <taxon>Dioscoreales</taxon>
        <taxon>Dioscoreaceae</taxon>
        <taxon>Dioscorea</taxon>
    </lineage>
</organism>
<accession>A0AB40AY32</accession>
<keyword evidence="1" id="KW-1185">Reference proteome</keyword>
<name>A0AB40AY32_DIOCR</name>
<dbReference type="GeneID" id="120256148"/>
<dbReference type="RefSeq" id="XP_039119845.1">
    <property type="nucleotide sequence ID" value="XM_039263911.1"/>
</dbReference>
<dbReference type="CDD" id="cd00303">
    <property type="entry name" value="retropepsin_like"/>
    <property type="match status" value="1"/>
</dbReference>
<evidence type="ECO:0000313" key="1">
    <source>
        <dbReference type="Proteomes" id="UP001515500"/>
    </source>
</evidence>
<evidence type="ECO:0000313" key="2">
    <source>
        <dbReference type="RefSeq" id="XP_039119845.1"/>
    </source>
</evidence>
<dbReference type="PANTHER" id="PTHR33067:SF35">
    <property type="entry name" value="ASPARTIC PEPTIDASE DDI1-TYPE DOMAIN-CONTAINING PROTEIN"/>
    <property type="match status" value="1"/>
</dbReference>